<organism evidence="1 2">
    <name type="scientific">Lecanosticta acicola</name>
    <dbReference type="NCBI Taxonomy" id="111012"/>
    <lineage>
        <taxon>Eukaryota</taxon>
        <taxon>Fungi</taxon>
        <taxon>Dikarya</taxon>
        <taxon>Ascomycota</taxon>
        <taxon>Pezizomycotina</taxon>
        <taxon>Dothideomycetes</taxon>
        <taxon>Dothideomycetidae</taxon>
        <taxon>Mycosphaerellales</taxon>
        <taxon>Mycosphaerellaceae</taxon>
        <taxon>Lecanosticta</taxon>
    </lineage>
</organism>
<proteinExistence type="predicted"/>
<protein>
    <submittedName>
        <fullName evidence="1">Uncharacterized protein</fullName>
    </submittedName>
</protein>
<dbReference type="EMBL" id="CAVMBE010000041">
    <property type="protein sequence ID" value="CAK4030851.1"/>
    <property type="molecule type" value="Genomic_DNA"/>
</dbReference>
<comment type="caution">
    <text evidence="1">The sequence shown here is derived from an EMBL/GenBank/DDBJ whole genome shotgun (WGS) entry which is preliminary data.</text>
</comment>
<dbReference type="Proteomes" id="UP001296104">
    <property type="component" value="Unassembled WGS sequence"/>
</dbReference>
<name>A0AAI8Z1U1_9PEZI</name>
<evidence type="ECO:0000313" key="1">
    <source>
        <dbReference type="EMBL" id="CAK4030851.1"/>
    </source>
</evidence>
<accession>A0AAI8Z1U1</accession>
<sequence>MGKMLSSLRSCVSEDETGGEHRFIPARILQHPNSRNNVQTRSPPWLVYTGPPSDSGDTINVLRTLPSPLGALVDPKISAIVQTEAVIIPETVLIPEISLNNTITVNIILPPETEELPLLAAPATPATILF</sequence>
<evidence type="ECO:0000313" key="2">
    <source>
        <dbReference type="Proteomes" id="UP001296104"/>
    </source>
</evidence>
<gene>
    <name evidence="1" type="ORF">LECACI_7A006009</name>
</gene>
<keyword evidence="2" id="KW-1185">Reference proteome</keyword>
<dbReference type="AlphaFoldDB" id="A0AAI8Z1U1"/>
<reference evidence="1" key="1">
    <citation type="submission" date="2023-11" db="EMBL/GenBank/DDBJ databases">
        <authorList>
            <person name="Alioto T."/>
            <person name="Alioto T."/>
            <person name="Gomez Garrido J."/>
        </authorList>
    </citation>
    <scope>NUCLEOTIDE SEQUENCE</scope>
</reference>